<proteinExistence type="predicted"/>
<organism evidence="2 3">
    <name type="scientific">Boletus edulis BED1</name>
    <dbReference type="NCBI Taxonomy" id="1328754"/>
    <lineage>
        <taxon>Eukaryota</taxon>
        <taxon>Fungi</taxon>
        <taxon>Dikarya</taxon>
        <taxon>Basidiomycota</taxon>
        <taxon>Agaricomycotina</taxon>
        <taxon>Agaricomycetes</taxon>
        <taxon>Agaricomycetidae</taxon>
        <taxon>Boletales</taxon>
        <taxon>Boletineae</taxon>
        <taxon>Boletaceae</taxon>
        <taxon>Boletoideae</taxon>
        <taxon>Boletus</taxon>
    </lineage>
</organism>
<reference evidence="2" key="2">
    <citation type="journal article" date="2020" name="Nat. Commun.">
        <title>Large-scale genome sequencing of mycorrhizal fungi provides insights into the early evolution of symbiotic traits.</title>
        <authorList>
            <person name="Miyauchi S."/>
            <person name="Kiss E."/>
            <person name="Kuo A."/>
            <person name="Drula E."/>
            <person name="Kohler A."/>
            <person name="Sanchez-Garcia M."/>
            <person name="Morin E."/>
            <person name="Andreopoulos B."/>
            <person name="Barry K.W."/>
            <person name="Bonito G."/>
            <person name="Buee M."/>
            <person name="Carver A."/>
            <person name="Chen C."/>
            <person name="Cichocki N."/>
            <person name="Clum A."/>
            <person name="Culley D."/>
            <person name="Crous P.W."/>
            <person name="Fauchery L."/>
            <person name="Girlanda M."/>
            <person name="Hayes R.D."/>
            <person name="Keri Z."/>
            <person name="LaButti K."/>
            <person name="Lipzen A."/>
            <person name="Lombard V."/>
            <person name="Magnuson J."/>
            <person name="Maillard F."/>
            <person name="Murat C."/>
            <person name="Nolan M."/>
            <person name="Ohm R.A."/>
            <person name="Pangilinan J."/>
            <person name="Pereira M.F."/>
            <person name="Perotto S."/>
            <person name="Peter M."/>
            <person name="Pfister S."/>
            <person name="Riley R."/>
            <person name="Sitrit Y."/>
            <person name="Stielow J.B."/>
            <person name="Szollosi G."/>
            <person name="Zifcakova L."/>
            <person name="Stursova M."/>
            <person name="Spatafora J.W."/>
            <person name="Tedersoo L."/>
            <person name="Vaario L.M."/>
            <person name="Yamada A."/>
            <person name="Yan M."/>
            <person name="Wang P."/>
            <person name="Xu J."/>
            <person name="Bruns T."/>
            <person name="Baldrian P."/>
            <person name="Vilgalys R."/>
            <person name="Dunand C."/>
            <person name="Henrissat B."/>
            <person name="Grigoriev I.V."/>
            <person name="Hibbett D."/>
            <person name="Nagy L.G."/>
            <person name="Martin F.M."/>
        </authorList>
    </citation>
    <scope>NUCLEOTIDE SEQUENCE</scope>
    <source>
        <strain evidence="2">BED1</strain>
    </source>
</reference>
<feature type="compositionally biased region" description="Polar residues" evidence="1">
    <location>
        <begin position="63"/>
        <end position="74"/>
    </location>
</feature>
<evidence type="ECO:0000256" key="1">
    <source>
        <dbReference type="SAM" id="MobiDB-lite"/>
    </source>
</evidence>
<keyword evidence="3" id="KW-1185">Reference proteome</keyword>
<name>A0AAD4BQK4_BOLED</name>
<reference evidence="2" key="1">
    <citation type="submission" date="2019-10" db="EMBL/GenBank/DDBJ databases">
        <authorList>
            <consortium name="DOE Joint Genome Institute"/>
            <person name="Kuo A."/>
            <person name="Miyauchi S."/>
            <person name="Kiss E."/>
            <person name="Drula E."/>
            <person name="Kohler A."/>
            <person name="Sanchez-Garcia M."/>
            <person name="Andreopoulos B."/>
            <person name="Barry K.W."/>
            <person name="Bonito G."/>
            <person name="Buee M."/>
            <person name="Carver A."/>
            <person name="Chen C."/>
            <person name="Cichocki N."/>
            <person name="Clum A."/>
            <person name="Culley D."/>
            <person name="Crous P.W."/>
            <person name="Fauchery L."/>
            <person name="Girlanda M."/>
            <person name="Hayes R."/>
            <person name="Keri Z."/>
            <person name="LaButti K."/>
            <person name="Lipzen A."/>
            <person name="Lombard V."/>
            <person name="Magnuson J."/>
            <person name="Maillard F."/>
            <person name="Morin E."/>
            <person name="Murat C."/>
            <person name="Nolan M."/>
            <person name="Ohm R."/>
            <person name="Pangilinan J."/>
            <person name="Pereira M."/>
            <person name="Perotto S."/>
            <person name="Peter M."/>
            <person name="Riley R."/>
            <person name="Sitrit Y."/>
            <person name="Stielow B."/>
            <person name="Szollosi G."/>
            <person name="Zifcakova L."/>
            <person name="Stursova M."/>
            <person name="Spatafora J.W."/>
            <person name="Tedersoo L."/>
            <person name="Vaario L.-M."/>
            <person name="Yamada A."/>
            <person name="Yan M."/>
            <person name="Wang P."/>
            <person name="Xu J."/>
            <person name="Bruns T."/>
            <person name="Baldrian P."/>
            <person name="Vilgalys R."/>
            <person name="Henrissat B."/>
            <person name="Grigoriev I.V."/>
            <person name="Hibbett D."/>
            <person name="Nagy L.G."/>
            <person name="Martin F.M."/>
        </authorList>
    </citation>
    <scope>NUCLEOTIDE SEQUENCE</scope>
    <source>
        <strain evidence="2">BED1</strain>
    </source>
</reference>
<sequence length="212" mass="22991">MPCHRLGRQICPRSHRRAAGSLPMWKLNRQRRLQLVVVTRTSPASSSPTQSSPPTVIAPSPSLAKSTAGSDGTSKISTEVSYITGVPTMISPEDATTSSMTVLASLMDRQVSSLTGISENSTKITSPTMGINASQLRKLFIPKLDKNVKWSMSPTMQTEIEILSRAQKKVTGGEIAVDEGEVCPCLRNFSRLLVLAKGPSARTFSWLQYSVQ</sequence>
<dbReference type="Proteomes" id="UP001194468">
    <property type="component" value="Unassembled WGS sequence"/>
</dbReference>
<dbReference type="AlphaFoldDB" id="A0AAD4BQK4"/>
<protein>
    <submittedName>
        <fullName evidence="2">Uncharacterized protein</fullName>
    </submittedName>
</protein>
<gene>
    <name evidence="2" type="ORF">L210DRAFT_3547573</name>
</gene>
<evidence type="ECO:0000313" key="2">
    <source>
        <dbReference type="EMBL" id="KAF8436789.1"/>
    </source>
</evidence>
<evidence type="ECO:0000313" key="3">
    <source>
        <dbReference type="Proteomes" id="UP001194468"/>
    </source>
</evidence>
<feature type="compositionally biased region" description="Low complexity" evidence="1">
    <location>
        <begin position="39"/>
        <end position="55"/>
    </location>
</feature>
<comment type="caution">
    <text evidence="2">The sequence shown here is derived from an EMBL/GenBank/DDBJ whole genome shotgun (WGS) entry which is preliminary data.</text>
</comment>
<feature type="region of interest" description="Disordered" evidence="1">
    <location>
        <begin position="39"/>
        <end position="74"/>
    </location>
</feature>
<accession>A0AAD4BQK4</accession>
<dbReference type="EMBL" id="WHUW01000020">
    <property type="protein sequence ID" value="KAF8436789.1"/>
    <property type="molecule type" value="Genomic_DNA"/>
</dbReference>